<dbReference type="InterPro" id="IPR050988">
    <property type="entry name" value="Mannitol_DH/Oxidoreductase"/>
</dbReference>
<feature type="domain" description="Mannitol dehydrogenase N-terminal" evidence="3">
    <location>
        <begin position="18"/>
        <end position="262"/>
    </location>
</feature>
<dbReference type="InterPro" id="IPR013328">
    <property type="entry name" value="6PGD_dom2"/>
</dbReference>
<keyword evidence="6" id="KW-1185">Reference proteome</keyword>
<dbReference type="RefSeq" id="WP_219926705.1">
    <property type="nucleotide sequence ID" value="NZ_PVTJ01000003.1"/>
</dbReference>
<feature type="domain" description="Mannitol dehydrogenase C-terminal" evidence="4">
    <location>
        <begin position="271"/>
        <end position="396"/>
    </location>
</feature>
<dbReference type="GO" id="GO:0008926">
    <property type="term" value="F:mannitol-1-phosphate 5-dehydrogenase activity"/>
    <property type="evidence" value="ECO:0007669"/>
    <property type="project" value="UniProtKB-EC"/>
</dbReference>
<proteinExistence type="predicted"/>
<name>A0A2T0UQ43_9ACTN</name>
<dbReference type="SUPFAM" id="SSF48179">
    <property type="entry name" value="6-phosphogluconate dehydrogenase C-terminal domain-like"/>
    <property type="match status" value="1"/>
</dbReference>
<dbReference type="PANTHER" id="PTHR43362">
    <property type="entry name" value="MANNITOL DEHYDROGENASE DSF1-RELATED"/>
    <property type="match status" value="1"/>
</dbReference>
<organism evidence="5 6">
    <name type="scientific">Glycomyces artemisiae</name>
    <dbReference type="NCBI Taxonomy" id="1076443"/>
    <lineage>
        <taxon>Bacteria</taxon>
        <taxon>Bacillati</taxon>
        <taxon>Actinomycetota</taxon>
        <taxon>Actinomycetes</taxon>
        <taxon>Glycomycetales</taxon>
        <taxon>Glycomycetaceae</taxon>
        <taxon>Glycomyces</taxon>
    </lineage>
</organism>
<dbReference type="PRINTS" id="PR00084">
    <property type="entry name" value="MTLDHDRGNASE"/>
</dbReference>
<accession>A0A2T0UQ43</accession>
<evidence type="ECO:0000259" key="3">
    <source>
        <dbReference type="Pfam" id="PF01232"/>
    </source>
</evidence>
<dbReference type="InterPro" id="IPR013131">
    <property type="entry name" value="Mannitol_DH_N"/>
</dbReference>
<protein>
    <submittedName>
        <fullName evidence="5">Fructuronate reductase</fullName>
    </submittedName>
</protein>
<comment type="catalytic activity">
    <reaction evidence="2">
        <text>D-mannitol 1-phosphate + NAD(+) = beta-D-fructose 6-phosphate + NADH + H(+)</text>
        <dbReference type="Rhea" id="RHEA:19661"/>
        <dbReference type="ChEBI" id="CHEBI:15378"/>
        <dbReference type="ChEBI" id="CHEBI:57540"/>
        <dbReference type="ChEBI" id="CHEBI:57634"/>
        <dbReference type="ChEBI" id="CHEBI:57945"/>
        <dbReference type="ChEBI" id="CHEBI:61381"/>
        <dbReference type="EC" id="1.1.1.17"/>
    </reaction>
</comment>
<dbReference type="Gene3D" id="3.40.50.720">
    <property type="entry name" value="NAD(P)-binding Rossmann-like Domain"/>
    <property type="match status" value="1"/>
</dbReference>
<dbReference type="EMBL" id="PVTJ01000003">
    <property type="protein sequence ID" value="PRY60052.1"/>
    <property type="molecule type" value="Genomic_DNA"/>
</dbReference>
<gene>
    <name evidence="5" type="ORF">B0I28_103526</name>
</gene>
<dbReference type="Pfam" id="PF08125">
    <property type="entry name" value="Mannitol_dh_C"/>
    <property type="match status" value="1"/>
</dbReference>
<evidence type="ECO:0000256" key="2">
    <source>
        <dbReference type="ARBA" id="ARBA00048615"/>
    </source>
</evidence>
<dbReference type="SUPFAM" id="SSF51735">
    <property type="entry name" value="NAD(P)-binding Rossmann-fold domains"/>
    <property type="match status" value="1"/>
</dbReference>
<comment type="caution">
    <text evidence="5">The sequence shown here is derived from an EMBL/GenBank/DDBJ whole genome shotgun (WGS) entry which is preliminary data.</text>
</comment>
<dbReference type="AlphaFoldDB" id="A0A2T0UQ43"/>
<keyword evidence="1" id="KW-0560">Oxidoreductase</keyword>
<dbReference type="Pfam" id="PF01232">
    <property type="entry name" value="Mannitol_dh"/>
    <property type="match status" value="1"/>
</dbReference>
<dbReference type="InterPro" id="IPR000669">
    <property type="entry name" value="Mannitol_DH"/>
</dbReference>
<evidence type="ECO:0000313" key="6">
    <source>
        <dbReference type="Proteomes" id="UP000238176"/>
    </source>
</evidence>
<dbReference type="InterPro" id="IPR036291">
    <property type="entry name" value="NAD(P)-bd_dom_sf"/>
</dbReference>
<dbReference type="InterPro" id="IPR013118">
    <property type="entry name" value="Mannitol_DH_C"/>
</dbReference>
<reference evidence="5 6" key="1">
    <citation type="submission" date="2018-03" db="EMBL/GenBank/DDBJ databases">
        <title>Genomic Encyclopedia of Type Strains, Phase III (KMG-III): the genomes of soil and plant-associated and newly described type strains.</title>
        <authorList>
            <person name="Whitman W."/>
        </authorList>
    </citation>
    <scope>NUCLEOTIDE SEQUENCE [LARGE SCALE GENOMIC DNA]</scope>
    <source>
        <strain evidence="5 6">CGMCC 4.7067</strain>
    </source>
</reference>
<dbReference type="InterPro" id="IPR008927">
    <property type="entry name" value="6-PGluconate_DH-like_C_sf"/>
</dbReference>
<evidence type="ECO:0000313" key="5">
    <source>
        <dbReference type="EMBL" id="PRY60052.1"/>
    </source>
</evidence>
<dbReference type="PANTHER" id="PTHR43362:SF1">
    <property type="entry name" value="MANNITOL DEHYDROGENASE 2-RELATED"/>
    <property type="match status" value="1"/>
</dbReference>
<sequence>MTTPLDRTAVGGTAPDVRMVHLGLGAFHRSHQAWYTAKAGDGWGIAAYTGRRPDAAHLLAAQDGVYTLVERGAASDRCEPIGSIVRAVPGDDVEDFAATVADPAVAVLTMTITEAGHRLTPQGEPDFDDPETAADLRMLRDATGLPRTALGRVLYGLDRRRRDGAPPIAVVPCDNLPGNGETVRRALTGLAEAALPALAAALPDLASFVSTSVDRITPRTAKADLDLVRRATGRSDRTPVVAEPFSDWVLSGEFPSGRPAWERAGARFSADIAPWEARKLWLLNGAHSLLAASGTLRGHATVAEAVADPVCRNQVEALWDEAVRHLPDLGLQEYRGALLERFANPRIEHRLAQIAEDADTKLRMRIAPVARLEREAGRSAAACATALAAWSRATGGWLDDLAPDLAADPVFRTAYADAAETLTRPTTQESHR</sequence>
<dbReference type="Gene3D" id="1.10.1040.10">
    <property type="entry name" value="N-(1-d-carboxylethyl)-l-norvaline Dehydrogenase, domain 2"/>
    <property type="match status" value="1"/>
</dbReference>
<dbReference type="Proteomes" id="UP000238176">
    <property type="component" value="Unassembled WGS sequence"/>
</dbReference>
<evidence type="ECO:0000259" key="4">
    <source>
        <dbReference type="Pfam" id="PF08125"/>
    </source>
</evidence>
<evidence type="ECO:0000256" key="1">
    <source>
        <dbReference type="ARBA" id="ARBA00023002"/>
    </source>
</evidence>